<keyword evidence="2" id="KW-1185">Reference proteome</keyword>
<proteinExistence type="predicted"/>
<organism evidence="1 2">
    <name type="scientific">Haladaptatus pallidirubidus</name>
    <dbReference type="NCBI Taxonomy" id="1008152"/>
    <lineage>
        <taxon>Archaea</taxon>
        <taxon>Methanobacteriati</taxon>
        <taxon>Methanobacteriota</taxon>
        <taxon>Stenosarchaea group</taxon>
        <taxon>Halobacteria</taxon>
        <taxon>Halobacteriales</taxon>
        <taxon>Haladaptataceae</taxon>
        <taxon>Haladaptatus</taxon>
    </lineage>
</organism>
<accession>A0AAV3UJL4</accession>
<gene>
    <name evidence="1" type="ORF">GCM10025751_31640</name>
</gene>
<sequence>MIAGTFSLVTLVVSVNQFILSQEFSPAGDFRDRLEGVLQFRKDIEDATSVPAAPTAPSRLLTLLATAIHHRANTLATALDDHDDDGSQTRAVRFANSVADSTEQIHESLDQTEETAFYTLTTAIKYDDVWQLYAAKHLRNDVPSLSEETIQNSMI</sequence>
<dbReference type="InterPro" id="IPR058278">
    <property type="entry name" value="DUF7972"/>
</dbReference>
<evidence type="ECO:0000313" key="2">
    <source>
        <dbReference type="Proteomes" id="UP001501729"/>
    </source>
</evidence>
<dbReference type="AlphaFoldDB" id="A0AAV3UJL4"/>
<reference evidence="1 2" key="1">
    <citation type="journal article" date="2019" name="Int. J. Syst. Evol. Microbiol.">
        <title>The Global Catalogue of Microorganisms (GCM) 10K type strain sequencing project: providing services to taxonomists for standard genome sequencing and annotation.</title>
        <authorList>
            <consortium name="The Broad Institute Genomics Platform"/>
            <consortium name="The Broad Institute Genome Sequencing Center for Infectious Disease"/>
            <person name="Wu L."/>
            <person name="Ma J."/>
        </authorList>
    </citation>
    <scope>NUCLEOTIDE SEQUENCE [LARGE SCALE GENOMIC DNA]</scope>
    <source>
        <strain evidence="1 2">JCM 17504</strain>
    </source>
</reference>
<evidence type="ECO:0000313" key="1">
    <source>
        <dbReference type="EMBL" id="GAA5053850.1"/>
    </source>
</evidence>
<dbReference type="EMBL" id="BAABKX010000013">
    <property type="protein sequence ID" value="GAA5053850.1"/>
    <property type="molecule type" value="Genomic_DNA"/>
</dbReference>
<dbReference type="Pfam" id="PF25927">
    <property type="entry name" value="DUF7972"/>
    <property type="match status" value="1"/>
</dbReference>
<comment type="caution">
    <text evidence="1">The sequence shown here is derived from an EMBL/GenBank/DDBJ whole genome shotgun (WGS) entry which is preliminary data.</text>
</comment>
<name>A0AAV3UJL4_9EURY</name>
<dbReference type="Proteomes" id="UP001501729">
    <property type="component" value="Unassembled WGS sequence"/>
</dbReference>
<protein>
    <submittedName>
        <fullName evidence="1">Uncharacterized protein</fullName>
    </submittedName>
</protein>